<dbReference type="RefSeq" id="WP_359272218.1">
    <property type="nucleotide sequence ID" value="NZ_JBEZNA010000026.1"/>
</dbReference>
<accession>A0ABV3EQ26</accession>
<dbReference type="Proteomes" id="UP001551584">
    <property type="component" value="Unassembled WGS sequence"/>
</dbReference>
<organism evidence="1 2">
    <name type="scientific">Streptomyces chilikensis</name>
    <dbReference type="NCBI Taxonomy" id="1194079"/>
    <lineage>
        <taxon>Bacteria</taxon>
        <taxon>Bacillati</taxon>
        <taxon>Actinomycetota</taxon>
        <taxon>Actinomycetes</taxon>
        <taxon>Kitasatosporales</taxon>
        <taxon>Streptomycetaceae</taxon>
        <taxon>Streptomyces</taxon>
    </lineage>
</organism>
<name>A0ABV3EQ26_9ACTN</name>
<comment type="caution">
    <text evidence="1">The sequence shown here is derived from an EMBL/GenBank/DDBJ whole genome shotgun (WGS) entry which is preliminary data.</text>
</comment>
<dbReference type="EMBL" id="JBEZNA010000026">
    <property type="protein sequence ID" value="MEU9578305.1"/>
    <property type="molecule type" value="Genomic_DNA"/>
</dbReference>
<protein>
    <submittedName>
        <fullName evidence="1">Uncharacterized protein</fullName>
    </submittedName>
</protein>
<keyword evidence="2" id="KW-1185">Reference proteome</keyword>
<reference evidence="1 2" key="1">
    <citation type="submission" date="2024-06" db="EMBL/GenBank/DDBJ databases">
        <title>The Natural Products Discovery Center: Release of the First 8490 Sequenced Strains for Exploring Actinobacteria Biosynthetic Diversity.</title>
        <authorList>
            <person name="Kalkreuter E."/>
            <person name="Kautsar S.A."/>
            <person name="Yang D."/>
            <person name="Bader C.D."/>
            <person name="Teijaro C.N."/>
            <person name="Fluegel L."/>
            <person name="Davis C.M."/>
            <person name="Simpson J.R."/>
            <person name="Lauterbach L."/>
            <person name="Steele A.D."/>
            <person name="Gui C."/>
            <person name="Meng S."/>
            <person name="Li G."/>
            <person name="Viehrig K."/>
            <person name="Ye F."/>
            <person name="Su P."/>
            <person name="Kiefer A.F."/>
            <person name="Nichols A."/>
            <person name="Cepeda A.J."/>
            <person name="Yan W."/>
            <person name="Fan B."/>
            <person name="Jiang Y."/>
            <person name="Adhikari A."/>
            <person name="Zheng C.-J."/>
            <person name="Schuster L."/>
            <person name="Cowan T.M."/>
            <person name="Smanski M.J."/>
            <person name="Chevrette M.G."/>
            <person name="De Carvalho L.P.S."/>
            <person name="Shen B."/>
        </authorList>
    </citation>
    <scope>NUCLEOTIDE SEQUENCE [LARGE SCALE GENOMIC DNA]</scope>
    <source>
        <strain evidence="1 2">NPDC048117</strain>
    </source>
</reference>
<evidence type="ECO:0000313" key="1">
    <source>
        <dbReference type="EMBL" id="MEU9578305.1"/>
    </source>
</evidence>
<gene>
    <name evidence="1" type="ORF">AB0D95_13735</name>
</gene>
<evidence type="ECO:0000313" key="2">
    <source>
        <dbReference type="Proteomes" id="UP001551584"/>
    </source>
</evidence>
<proteinExistence type="predicted"/>
<sequence length="73" mass="7466">MPDEEETCPLTVGERILAVLADHPDGLALKAIRRDAGCGTEGGPTTGSVDSAVSQLTPDDKVITCGGGIHRPP</sequence>